<evidence type="ECO:0000313" key="2">
    <source>
        <dbReference type="Proteomes" id="UP000823775"/>
    </source>
</evidence>
<organism evidence="1 2">
    <name type="scientific">Datura stramonium</name>
    <name type="common">Jimsonweed</name>
    <name type="synonym">Common thornapple</name>
    <dbReference type="NCBI Taxonomy" id="4076"/>
    <lineage>
        <taxon>Eukaryota</taxon>
        <taxon>Viridiplantae</taxon>
        <taxon>Streptophyta</taxon>
        <taxon>Embryophyta</taxon>
        <taxon>Tracheophyta</taxon>
        <taxon>Spermatophyta</taxon>
        <taxon>Magnoliopsida</taxon>
        <taxon>eudicotyledons</taxon>
        <taxon>Gunneridae</taxon>
        <taxon>Pentapetalae</taxon>
        <taxon>asterids</taxon>
        <taxon>lamiids</taxon>
        <taxon>Solanales</taxon>
        <taxon>Solanaceae</taxon>
        <taxon>Solanoideae</taxon>
        <taxon>Datureae</taxon>
        <taxon>Datura</taxon>
    </lineage>
</organism>
<name>A0ABS8S2H8_DATST</name>
<feature type="non-terminal residue" evidence="1">
    <location>
        <position position="171"/>
    </location>
</feature>
<comment type="caution">
    <text evidence="1">The sequence shown here is derived from an EMBL/GenBank/DDBJ whole genome shotgun (WGS) entry which is preliminary data.</text>
</comment>
<gene>
    <name evidence="1" type="ORF">HAX54_020180</name>
</gene>
<reference evidence="1 2" key="1">
    <citation type="journal article" date="2021" name="BMC Genomics">
        <title>Datura genome reveals duplications of psychoactive alkaloid biosynthetic genes and high mutation rate following tissue culture.</title>
        <authorList>
            <person name="Rajewski A."/>
            <person name="Carter-House D."/>
            <person name="Stajich J."/>
            <person name="Litt A."/>
        </authorList>
    </citation>
    <scope>NUCLEOTIDE SEQUENCE [LARGE SCALE GENOMIC DNA]</scope>
    <source>
        <strain evidence="1">AR-01</strain>
    </source>
</reference>
<dbReference type="Proteomes" id="UP000823775">
    <property type="component" value="Unassembled WGS sequence"/>
</dbReference>
<dbReference type="EMBL" id="JACEIK010000244">
    <property type="protein sequence ID" value="MCD7453237.1"/>
    <property type="molecule type" value="Genomic_DNA"/>
</dbReference>
<accession>A0ABS8S2H8</accession>
<protein>
    <submittedName>
        <fullName evidence="1">Uncharacterized protein</fullName>
    </submittedName>
</protein>
<proteinExistence type="predicted"/>
<keyword evidence="2" id="KW-1185">Reference proteome</keyword>
<sequence>MASRANKGKEVETSSKGFKRLRKGVTPSSSVPRVHPTRMFEAKSIEEHWLKCFNALKEAKYAPKNWICECHLALELPSIYTVHELELGYVAAETEECNLTLVREFYTNWNTFNGERKKVRAWGQVVCFTARAFNAFLGTLVMDPEIYLLFLEKPPYRDICHILCREHSVTR</sequence>
<evidence type="ECO:0000313" key="1">
    <source>
        <dbReference type="EMBL" id="MCD7453237.1"/>
    </source>
</evidence>